<keyword evidence="2" id="KW-1003">Cell membrane</keyword>
<dbReference type="Proteomes" id="UP000034536">
    <property type="component" value="Unassembled WGS sequence"/>
</dbReference>
<evidence type="ECO:0000256" key="2">
    <source>
        <dbReference type="ARBA" id="ARBA00022475"/>
    </source>
</evidence>
<comment type="caution">
    <text evidence="10">The sequence shown here is derived from an EMBL/GenBank/DDBJ whole genome shotgun (WGS) entry which is preliminary data.</text>
</comment>
<keyword evidence="7 8" id="KW-0472">Membrane</keyword>
<comment type="subcellular location">
    <subcellularLocation>
        <location evidence="1">Cell membrane</location>
        <topology evidence="1">Multi-pass membrane protein</topology>
    </subcellularLocation>
</comment>
<evidence type="ECO:0000313" key="10">
    <source>
        <dbReference type="EMBL" id="KKP86990.1"/>
    </source>
</evidence>
<sequence length="428" mass="49802">MKFKNFLIVFLLVIISSVLIFFKFNSIPKYLAYDEVEFAKLALSLDNKPYIPYSNLATGHSTLYFYIILFFIKVFGITTFALRLPAAIFGILNSVIFYLILKLIFQKDKILDTKYLILNTLILLTSRWFLNFSRFAFETTFLLFLELMSIYYVLLYIRLRGAAKVHSWSVLAFSGLFAGLAFNSYTPGRIFFVLPLFFLFKSVVPLIRNSKIKLIKILLCFLVPFIVSITPLAISFITNEDARIDQLFFWRNHEMTIGQKVAGTFQNVSTISQMFFIKGDMNGKHNYPGKPAINPILGILFIIGLVIAIKKYKNIYNQMFLIYFFISAFPSLAIYPWENPSMLRTFTVLPSIFYFIILSMHNTFTIGKMVVKKELYFFGIILIIFIISSTYELRTYFKYQSAVFTQAFEIRLPLGKAIHMQNIYEKNK</sequence>
<evidence type="ECO:0000256" key="4">
    <source>
        <dbReference type="ARBA" id="ARBA00022679"/>
    </source>
</evidence>
<evidence type="ECO:0000256" key="6">
    <source>
        <dbReference type="ARBA" id="ARBA00022989"/>
    </source>
</evidence>
<dbReference type="EMBL" id="LBQX01000009">
    <property type="protein sequence ID" value="KKP86990.1"/>
    <property type="molecule type" value="Genomic_DNA"/>
</dbReference>
<dbReference type="Pfam" id="PF13231">
    <property type="entry name" value="PMT_2"/>
    <property type="match status" value="1"/>
</dbReference>
<dbReference type="PANTHER" id="PTHR33908:SF11">
    <property type="entry name" value="MEMBRANE PROTEIN"/>
    <property type="match status" value="1"/>
</dbReference>
<dbReference type="AlphaFoldDB" id="A0A0G0FHN0"/>
<keyword evidence="4" id="KW-0808">Transferase</keyword>
<feature type="transmembrane region" description="Helical" evidence="8">
    <location>
        <begin position="167"/>
        <end position="184"/>
    </location>
</feature>
<evidence type="ECO:0000256" key="3">
    <source>
        <dbReference type="ARBA" id="ARBA00022676"/>
    </source>
</evidence>
<dbReference type="GO" id="GO:0009103">
    <property type="term" value="P:lipopolysaccharide biosynthetic process"/>
    <property type="evidence" value="ECO:0007669"/>
    <property type="project" value="UniProtKB-ARBA"/>
</dbReference>
<evidence type="ECO:0000256" key="8">
    <source>
        <dbReference type="SAM" id="Phobius"/>
    </source>
</evidence>
<organism evidence="10 11">
    <name type="scientific">Candidatus Roizmanbacteria bacterium GW2011_GWA2_35_8</name>
    <dbReference type="NCBI Taxonomy" id="1618479"/>
    <lineage>
        <taxon>Bacteria</taxon>
        <taxon>Candidatus Roizmaniibacteriota</taxon>
    </lineage>
</organism>
<keyword evidence="6 8" id="KW-1133">Transmembrane helix</keyword>
<evidence type="ECO:0000256" key="1">
    <source>
        <dbReference type="ARBA" id="ARBA00004651"/>
    </source>
</evidence>
<evidence type="ECO:0000259" key="9">
    <source>
        <dbReference type="Pfam" id="PF13231"/>
    </source>
</evidence>
<protein>
    <recommendedName>
        <fullName evidence="9">Glycosyltransferase RgtA/B/C/D-like domain-containing protein</fullName>
    </recommendedName>
</protein>
<reference evidence="10 11" key="1">
    <citation type="journal article" date="2015" name="Nature">
        <title>rRNA introns, odd ribosomes, and small enigmatic genomes across a large radiation of phyla.</title>
        <authorList>
            <person name="Brown C.T."/>
            <person name="Hug L.A."/>
            <person name="Thomas B.C."/>
            <person name="Sharon I."/>
            <person name="Castelle C.J."/>
            <person name="Singh A."/>
            <person name="Wilkins M.J."/>
            <person name="Williams K.H."/>
            <person name="Banfield J.F."/>
        </authorList>
    </citation>
    <scope>NUCLEOTIDE SEQUENCE [LARGE SCALE GENOMIC DNA]</scope>
</reference>
<feature type="transmembrane region" description="Helical" evidence="8">
    <location>
        <begin position="320"/>
        <end position="337"/>
    </location>
</feature>
<feature type="transmembrane region" description="Helical" evidence="8">
    <location>
        <begin position="292"/>
        <end position="308"/>
    </location>
</feature>
<dbReference type="PANTHER" id="PTHR33908">
    <property type="entry name" value="MANNOSYLTRANSFERASE YKCB-RELATED"/>
    <property type="match status" value="1"/>
</dbReference>
<dbReference type="InterPro" id="IPR038731">
    <property type="entry name" value="RgtA/B/C-like"/>
</dbReference>
<evidence type="ECO:0000256" key="7">
    <source>
        <dbReference type="ARBA" id="ARBA00023136"/>
    </source>
</evidence>
<keyword evidence="5 8" id="KW-0812">Transmembrane</keyword>
<feature type="domain" description="Glycosyltransferase RgtA/B/C/D-like" evidence="9">
    <location>
        <begin position="60"/>
        <end position="223"/>
    </location>
</feature>
<keyword evidence="3" id="KW-0328">Glycosyltransferase</keyword>
<dbReference type="GO" id="GO:0016763">
    <property type="term" value="F:pentosyltransferase activity"/>
    <property type="evidence" value="ECO:0007669"/>
    <property type="project" value="TreeGrafter"/>
</dbReference>
<proteinExistence type="predicted"/>
<name>A0A0G0FHN0_9BACT</name>
<feature type="transmembrane region" description="Helical" evidence="8">
    <location>
        <begin position="6"/>
        <end position="24"/>
    </location>
</feature>
<accession>A0A0G0FHN0</accession>
<dbReference type="InterPro" id="IPR050297">
    <property type="entry name" value="LipidA_mod_glycosyltrf_83"/>
</dbReference>
<feature type="transmembrane region" description="Helical" evidence="8">
    <location>
        <begin position="343"/>
        <end position="363"/>
    </location>
</feature>
<feature type="transmembrane region" description="Helical" evidence="8">
    <location>
        <begin position="214"/>
        <end position="237"/>
    </location>
</feature>
<feature type="transmembrane region" description="Helical" evidence="8">
    <location>
        <begin position="190"/>
        <end position="207"/>
    </location>
</feature>
<feature type="transmembrane region" description="Helical" evidence="8">
    <location>
        <begin position="375"/>
        <end position="391"/>
    </location>
</feature>
<feature type="transmembrane region" description="Helical" evidence="8">
    <location>
        <begin position="87"/>
        <end position="105"/>
    </location>
</feature>
<gene>
    <name evidence="10" type="ORF">UR89_C0009G0011</name>
</gene>
<evidence type="ECO:0000256" key="5">
    <source>
        <dbReference type="ARBA" id="ARBA00022692"/>
    </source>
</evidence>
<dbReference type="GO" id="GO:0005886">
    <property type="term" value="C:plasma membrane"/>
    <property type="evidence" value="ECO:0007669"/>
    <property type="project" value="UniProtKB-SubCell"/>
</dbReference>
<evidence type="ECO:0000313" key="11">
    <source>
        <dbReference type="Proteomes" id="UP000034536"/>
    </source>
</evidence>
<feature type="transmembrane region" description="Helical" evidence="8">
    <location>
        <begin position="135"/>
        <end position="155"/>
    </location>
</feature>